<dbReference type="InterPro" id="IPR000620">
    <property type="entry name" value="EamA_dom"/>
</dbReference>
<dbReference type="GO" id="GO:0016020">
    <property type="term" value="C:membrane"/>
    <property type="evidence" value="ECO:0007669"/>
    <property type="project" value="InterPro"/>
</dbReference>
<dbReference type="OrthoDB" id="7818056at2"/>
<dbReference type="Pfam" id="PF00892">
    <property type="entry name" value="EamA"/>
    <property type="match status" value="1"/>
</dbReference>
<feature type="transmembrane region" description="Helical" evidence="1">
    <location>
        <begin position="272"/>
        <end position="290"/>
    </location>
</feature>
<feature type="transmembrane region" description="Helical" evidence="1">
    <location>
        <begin position="188"/>
        <end position="210"/>
    </location>
</feature>
<dbReference type="RefSeq" id="WP_072632378.1">
    <property type="nucleotide sequence ID" value="NZ_MLCB01000214.1"/>
</dbReference>
<sequence>MSGERFSVFACSAFGGLMLILLYCVLATGADAITRTVAQSFEAPQLFFFSGGIVAVLSWLMCRTTTEGKVTSLRSKRPRTLALRSMLFIAASVFYFFAFRSLPFAEVFVFIALVPIFAALLSGPILGEPVGWKSWIALSAGVAGMFLLYPDGLAELTFAHSSAALGALCGSAAMVLARHISRDEDNALLQVFYPNFALFLVMGCVLPFVYRPMGGLDMLLIASYASLLFLARWVLVVALTHMKAYVATLLMNLQFVVMIVVGAVVFAELPSLNLIIGASVIILAGIYLLIETTGFRLGQQRTSTV</sequence>
<feature type="transmembrane region" description="Helical" evidence="1">
    <location>
        <begin position="246"/>
        <end position="266"/>
    </location>
</feature>
<keyword evidence="4" id="KW-1185">Reference proteome</keyword>
<name>A0A1L9NRH3_9RHOB</name>
<dbReference type="SUPFAM" id="SSF103481">
    <property type="entry name" value="Multidrug resistance efflux transporter EmrE"/>
    <property type="match status" value="2"/>
</dbReference>
<feature type="transmembrane region" description="Helical" evidence="1">
    <location>
        <begin position="156"/>
        <end position="176"/>
    </location>
</feature>
<gene>
    <name evidence="3" type="ORF">PFRI_39030</name>
</gene>
<dbReference type="AlphaFoldDB" id="A0A1L9NRH3"/>
<feature type="transmembrane region" description="Helical" evidence="1">
    <location>
        <begin position="81"/>
        <end position="98"/>
    </location>
</feature>
<evidence type="ECO:0000259" key="2">
    <source>
        <dbReference type="Pfam" id="PF00892"/>
    </source>
</evidence>
<dbReference type="InterPro" id="IPR037185">
    <property type="entry name" value="EmrE-like"/>
</dbReference>
<keyword evidence="1" id="KW-0812">Transmembrane</keyword>
<evidence type="ECO:0000256" key="1">
    <source>
        <dbReference type="SAM" id="Phobius"/>
    </source>
</evidence>
<dbReference type="PANTHER" id="PTHR22911">
    <property type="entry name" value="ACYL-MALONYL CONDENSING ENZYME-RELATED"/>
    <property type="match status" value="1"/>
</dbReference>
<keyword evidence="1" id="KW-1133">Transmembrane helix</keyword>
<organism evidence="3 4">
    <name type="scientific">Planktotalea frisia</name>
    <dbReference type="NCBI Taxonomy" id="696762"/>
    <lineage>
        <taxon>Bacteria</taxon>
        <taxon>Pseudomonadati</taxon>
        <taxon>Pseudomonadota</taxon>
        <taxon>Alphaproteobacteria</taxon>
        <taxon>Rhodobacterales</taxon>
        <taxon>Paracoccaceae</taxon>
        <taxon>Planktotalea</taxon>
    </lineage>
</organism>
<reference evidence="3 4" key="1">
    <citation type="submission" date="2016-10" db="EMBL/GenBank/DDBJ databases">
        <title>Genome sequence of Planktotalea frisia SH6-1.</title>
        <authorList>
            <person name="Poehlein A."/>
            <person name="Bakenhus I."/>
            <person name="Voget S."/>
            <person name="Brinkhoff T."/>
            <person name="Simon M."/>
        </authorList>
    </citation>
    <scope>NUCLEOTIDE SEQUENCE [LARGE SCALE GENOMIC DNA]</scope>
    <source>
        <strain evidence="3 4">SH6-1</strain>
    </source>
</reference>
<dbReference type="EMBL" id="MLCB01000214">
    <property type="protein sequence ID" value="OJI91823.1"/>
    <property type="molecule type" value="Genomic_DNA"/>
</dbReference>
<protein>
    <submittedName>
        <fullName evidence="3">EamA-like transporter family protein</fullName>
    </submittedName>
</protein>
<keyword evidence="1" id="KW-0472">Membrane</keyword>
<proteinExistence type="predicted"/>
<feature type="transmembrane region" description="Helical" evidence="1">
    <location>
        <begin position="43"/>
        <end position="60"/>
    </location>
</feature>
<dbReference type="STRING" id="696762.PFRI_39030"/>
<feature type="transmembrane region" description="Helical" evidence="1">
    <location>
        <begin position="104"/>
        <end position="123"/>
    </location>
</feature>
<feature type="domain" description="EamA" evidence="2">
    <location>
        <begin position="16"/>
        <end position="148"/>
    </location>
</feature>
<comment type="caution">
    <text evidence="3">The sequence shown here is derived from an EMBL/GenBank/DDBJ whole genome shotgun (WGS) entry which is preliminary data.</text>
</comment>
<feature type="transmembrane region" description="Helical" evidence="1">
    <location>
        <begin position="130"/>
        <end position="150"/>
    </location>
</feature>
<feature type="transmembrane region" description="Helical" evidence="1">
    <location>
        <begin position="216"/>
        <end position="239"/>
    </location>
</feature>
<accession>A0A1L9NRH3</accession>
<evidence type="ECO:0000313" key="3">
    <source>
        <dbReference type="EMBL" id="OJI91823.1"/>
    </source>
</evidence>
<dbReference type="PANTHER" id="PTHR22911:SF135">
    <property type="entry name" value="BLR4310 PROTEIN"/>
    <property type="match status" value="1"/>
</dbReference>
<evidence type="ECO:0000313" key="4">
    <source>
        <dbReference type="Proteomes" id="UP000184514"/>
    </source>
</evidence>
<dbReference type="Proteomes" id="UP000184514">
    <property type="component" value="Unassembled WGS sequence"/>
</dbReference>